<organism evidence="3 4">
    <name type="scientific">Saccharothrix algeriensis</name>
    <dbReference type="NCBI Taxonomy" id="173560"/>
    <lineage>
        <taxon>Bacteria</taxon>
        <taxon>Bacillati</taxon>
        <taxon>Actinomycetota</taxon>
        <taxon>Actinomycetes</taxon>
        <taxon>Pseudonocardiales</taxon>
        <taxon>Pseudonocardiaceae</taxon>
        <taxon>Saccharothrix</taxon>
    </lineage>
</organism>
<gene>
    <name evidence="3" type="ORF">J7S33_06180</name>
    <name evidence="2" type="ORF">JOE68_001181</name>
</gene>
<reference evidence="2 5" key="1">
    <citation type="submission" date="2021-01" db="EMBL/GenBank/DDBJ databases">
        <title>Sequencing the genomes of 1000 actinobacteria strains.</title>
        <authorList>
            <person name="Klenk H.-P."/>
        </authorList>
    </citation>
    <scope>NUCLEOTIDE SEQUENCE [LARGE SCALE GENOMIC DNA]</scope>
    <source>
        <strain evidence="2 5">DSM 44581</strain>
    </source>
</reference>
<dbReference type="Proteomes" id="UP000671828">
    <property type="component" value="Chromosome"/>
</dbReference>
<evidence type="ECO:0000259" key="1">
    <source>
        <dbReference type="Pfam" id="PF19631"/>
    </source>
</evidence>
<dbReference type="AlphaFoldDB" id="A0A8T8I1F9"/>
<accession>A0A8T8I1F9</accession>
<feature type="domain" description="Trypsin-co-occurring" evidence="1">
    <location>
        <begin position="7"/>
        <end position="84"/>
    </location>
</feature>
<name>A0A8T8I1F9_9PSEU</name>
<evidence type="ECO:0000313" key="5">
    <source>
        <dbReference type="Proteomes" id="UP001195724"/>
    </source>
</evidence>
<proteinExistence type="predicted"/>
<reference evidence="3" key="2">
    <citation type="submission" date="2021-04" db="EMBL/GenBank/DDBJ databases">
        <title>Saccharothrix algeriensis WGS.</title>
        <authorList>
            <person name="Stuskova K."/>
            <person name="Hakalova E."/>
            <person name="Tebbal A.B."/>
            <person name="Eichmeier A."/>
        </authorList>
    </citation>
    <scope>NUCLEOTIDE SEQUENCE</scope>
    <source>
        <strain evidence="3">NRRL B-24137</strain>
    </source>
</reference>
<sequence>MTDGDWVELASAIGQLRQQLAEARDLAAGEEILFTVGKAEIELALEVRATAEGKAGFKFGIVSAEGKGSRSSATTHKLRLELLPSAGEKPIEVEGTTTRLPNVAG</sequence>
<evidence type="ECO:0000313" key="3">
    <source>
        <dbReference type="EMBL" id="QTR04468.1"/>
    </source>
</evidence>
<dbReference type="InterPro" id="IPR045608">
    <property type="entry name" value="Trypco2"/>
</dbReference>
<dbReference type="RefSeq" id="WP_204841305.1">
    <property type="nucleotide sequence ID" value="NZ_JAFBCL010000001.1"/>
</dbReference>
<evidence type="ECO:0000313" key="4">
    <source>
        <dbReference type="Proteomes" id="UP000671828"/>
    </source>
</evidence>
<dbReference type="EMBL" id="JAFBCL010000001">
    <property type="protein sequence ID" value="MBM7810316.1"/>
    <property type="molecule type" value="Genomic_DNA"/>
</dbReference>
<protein>
    <recommendedName>
        <fullName evidence="1">Trypsin-co-occurring domain-containing protein</fullName>
    </recommendedName>
</protein>
<evidence type="ECO:0000313" key="2">
    <source>
        <dbReference type="EMBL" id="MBM7810316.1"/>
    </source>
</evidence>
<dbReference type="Proteomes" id="UP001195724">
    <property type="component" value="Unassembled WGS sequence"/>
</dbReference>
<dbReference type="EMBL" id="CP072788">
    <property type="protein sequence ID" value="QTR04468.1"/>
    <property type="molecule type" value="Genomic_DNA"/>
</dbReference>
<dbReference type="Pfam" id="PF19631">
    <property type="entry name" value="Trypco2"/>
    <property type="match status" value="1"/>
</dbReference>
<keyword evidence="5" id="KW-1185">Reference proteome</keyword>